<dbReference type="EMBL" id="NAJO01000014">
    <property type="protein sequence ID" value="OQO07434.1"/>
    <property type="molecule type" value="Genomic_DNA"/>
</dbReference>
<keyword evidence="3" id="KW-0472">Membrane</keyword>
<reference evidence="5" key="1">
    <citation type="submission" date="2017-03" db="EMBL/GenBank/DDBJ databases">
        <title>Genomes of endolithic fungi from Antarctica.</title>
        <authorList>
            <person name="Coleine C."/>
            <person name="Masonjones S."/>
            <person name="Stajich J.E."/>
        </authorList>
    </citation>
    <scope>NUCLEOTIDE SEQUENCE [LARGE SCALE GENOMIC DNA]</scope>
    <source>
        <strain evidence="5">CCFEE 5527</strain>
    </source>
</reference>
<evidence type="ECO:0000256" key="3">
    <source>
        <dbReference type="RuleBase" id="RU367091"/>
    </source>
</evidence>
<dbReference type="InterPro" id="IPR019734">
    <property type="entry name" value="TPR_rpt"/>
</dbReference>
<proteinExistence type="inferred from homology"/>
<protein>
    <recommendedName>
        <fullName evidence="3">ER membrane protein complex subunit 2</fullName>
    </recommendedName>
</protein>
<name>A0A1V8T823_9PEZI</name>
<evidence type="ECO:0000313" key="5">
    <source>
        <dbReference type="Proteomes" id="UP000192596"/>
    </source>
</evidence>
<dbReference type="Proteomes" id="UP000192596">
    <property type="component" value="Unassembled WGS sequence"/>
</dbReference>
<dbReference type="FunCoup" id="A0A1V8T823">
    <property type="interactions" value="324"/>
</dbReference>
<dbReference type="STRING" id="1507870.A0A1V8T823"/>
<dbReference type="PANTHER" id="PTHR12760">
    <property type="entry name" value="TETRATRICOPEPTIDE REPEAT PROTEIN"/>
    <property type="match status" value="1"/>
</dbReference>
<dbReference type="OrthoDB" id="124397at2759"/>
<evidence type="ECO:0000256" key="1">
    <source>
        <dbReference type="ARBA" id="ARBA00022803"/>
    </source>
</evidence>
<keyword evidence="5" id="KW-1185">Reference proteome</keyword>
<evidence type="ECO:0000256" key="2">
    <source>
        <dbReference type="PROSITE-ProRule" id="PRU00339"/>
    </source>
</evidence>
<comment type="subcellular location">
    <subcellularLocation>
        <location evidence="3">Endoplasmic reticulum membrane</location>
        <topology evidence="3">Peripheral membrane protein</topology>
        <orientation evidence="3">Cytoplasmic side</orientation>
    </subcellularLocation>
</comment>
<gene>
    <name evidence="4" type="ORF">B0A48_07131</name>
</gene>
<dbReference type="SUPFAM" id="SSF48452">
    <property type="entry name" value="TPR-like"/>
    <property type="match status" value="1"/>
</dbReference>
<dbReference type="Gene3D" id="1.25.40.10">
    <property type="entry name" value="Tetratricopeptide repeat domain"/>
    <property type="match status" value="1"/>
</dbReference>
<dbReference type="AlphaFoldDB" id="A0A1V8T823"/>
<keyword evidence="3" id="KW-0256">Endoplasmic reticulum</keyword>
<comment type="subunit">
    <text evidence="3">Component of the ER membrane protein complex (EMC).</text>
</comment>
<comment type="function">
    <text evidence="3">Part of the endoplasmic reticulum membrane protein complex (EMC) that enables the energy-independent insertion into endoplasmic reticulum membranes of newly synthesized membrane proteins.</text>
</comment>
<dbReference type="InterPro" id="IPR039856">
    <property type="entry name" value="EMC2-like"/>
</dbReference>
<dbReference type="Pfam" id="PF14559">
    <property type="entry name" value="TPR_19"/>
    <property type="match status" value="1"/>
</dbReference>
<dbReference type="InterPro" id="IPR011990">
    <property type="entry name" value="TPR-like_helical_dom_sf"/>
</dbReference>
<dbReference type="PROSITE" id="PS50005">
    <property type="entry name" value="TPR"/>
    <property type="match status" value="1"/>
</dbReference>
<feature type="repeat" description="TPR" evidence="2">
    <location>
        <begin position="158"/>
        <end position="191"/>
    </location>
</feature>
<keyword evidence="1 2" id="KW-0802">TPR repeat</keyword>
<organism evidence="4 5">
    <name type="scientific">Cryoendolithus antarcticus</name>
    <dbReference type="NCBI Taxonomy" id="1507870"/>
    <lineage>
        <taxon>Eukaryota</taxon>
        <taxon>Fungi</taxon>
        <taxon>Dikarya</taxon>
        <taxon>Ascomycota</taxon>
        <taxon>Pezizomycotina</taxon>
        <taxon>Dothideomycetes</taxon>
        <taxon>Dothideomycetidae</taxon>
        <taxon>Cladosporiales</taxon>
        <taxon>Cladosporiaceae</taxon>
        <taxon>Cryoendolithus</taxon>
    </lineage>
</organism>
<dbReference type="SMART" id="SM00028">
    <property type="entry name" value="TPR"/>
    <property type="match status" value="3"/>
</dbReference>
<comment type="caution">
    <text evidence="4">The sequence shown here is derived from an EMBL/GenBank/DDBJ whole genome shotgun (WGS) entry which is preliminary data.</text>
</comment>
<evidence type="ECO:0000313" key="4">
    <source>
        <dbReference type="EMBL" id="OQO07434.1"/>
    </source>
</evidence>
<dbReference type="GO" id="GO:0072546">
    <property type="term" value="C:EMC complex"/>
    <property type="evidence" value="ECO:0007669"/>
    <property type="project" value="UniProtKB-UniRule"/>
</dbReference>
<comment type="similarity">
    <text evidence="3">Belongs to the EMC2 family.</text>
</comment>
<sequence length="325" mass="35928">MSLTLLQPATSTSPPSAISLSRAGTNFIKSQSTYTLPWPLSLLANESQEKWQIYENVFLACLRTGDHQSASRCLEKLVDRFGKSNERVIALRGLFQEATAADDAALGEVLKQYDQFIVDDPTVFPIRKRRAALLRSMGKLNEAVVALTELVDVSPTDAESWAELADCYLTKGSFEQAVFCLEEVLLVTPNAWNMHARLGEVLFLRANDAEGAEKAQGLAEAMRRFCRSVELCDDYLRGYYGLKLSTNRLIPLLSIPNSKSGKSTDTASALPSQATVQKLNQLATLKLGDILRRSKGDQKTWDGYSEAELIAAKELLDRDSDDVAR</sequence>
<dbReference type="FunFam" id="1.25.40.10:FF:001208">
    <property type="entry name" value="Tetratricopeptide repeat domain-containing protein"/>
    <property type="match status" value="1"/>
</dbReference>
<accession>A0A1V8T823</accession>
<dbReference type="InParanoid" id="A0A1V8T823"/>